<protein>
    <submittedName>
        <fullName evidence="7">Cnn-1N domain-containing protein</fullName>
    </submittedName>
</protein>
<dbReference type="GO" id="GO:0005815">
    <property type="term" value="C:microtubule organizing center"/>
    <property type="evidence" value="ECO:0007669"/>
    <property type="project" value="InterPro"/>
</dbReference>
<organism evidence="7 8">
    <name type="scientific">Mycena sanguinolenta</name>
    <dbReference type="NCBI Taxonomy" id="230812"/>
    <lineage>
        <taxon>Eukaryota</taxon>
        <taxon>Fungi</taxon>
        <taxon>Dikarya</taxon>
        <taxon>Basidiomycota</taxon>
        <taxon>Agaricomycotina</taxon>
        <taxon>Agaricomycetes</taxon>
        <taxon>Agaricomycetidae</taxon>
        <taxon>Agaricales</taxon>
        <taxon>Marasmiineae</taxon>
        <taxon>Mycenaceae</taxon>
        <taxon>Mycena</taxon>
    </lineage>
</organism>
<evidence type="ECO:0000256" key="2">
    <source>
        <dbReference type="ARBA" id="ARBA00022490"/>
    </source>
</evidence>
<keyword evidence="5" id="KW-1133">Transmembrane helix</keyword>
<evidence type="ECO:0000256" key="5">
    <source>
        <dbReference type="SAM" id="Phobius"/>
    </source>
</evidence>
<dbReference type="Proteomes" id="UP000623467">
    <property type="component" value="Unassembled WGS sequence"/>
</dbReference>
<evidence type="ECO:0000259" key="6">
    <source>
        <dbReference type="Pfam" id="PF07989"/>
    </source>
</evidence>
<sequence length="1464" mass="163913">MASAGSGQAQDTSALSVGEISLRLGSLDDDLSQRTPAKLRVPSSSSATSSQPIATPSPPVFSRRTTVTAGDKSSYFEPSINPDDDGADYGVGTPVATRPKRAPRVSASGAKGALTLRDQEKHIDNLKKENFNIKLRVHFLEERLAQLAPDQIDAALKQNISLKIEVQQRGMELKKLKKLVLELERELERLQRAGAGSHRGSHSNRERELEEKLEERDRELRELRRRATSDSADALLADRNAELEDELDNMRGLLEDNMEELERLRDIVERRSNTEEQDEGRVSALEAANAELLARAEEQVDIILKREEEKDDLADEVEQLRLENEELQLQLQRVQAVERSESRQMILEEREEREAVEDDLNAVRDKLAAALIELQQREDELEVKNQEIEDLITEHERVVGVVEEEWRGEVEEARGQVEELRDVLAERESESKDLRLNISELEANTDDLHNKFEAALAHLEEESEAKDAEIESMQQTIDKLGEQIYVLEDENDRMKEDSDRLRDEEAAERERLEALSAALKDKIAALKDELEEMTGLYETCSSEIHAHRDRQEELASHVEDLVAQLQDTRASLAQSTADADAAAKEHAAALRAERRTLDAKESALQSALADLARTEALLSQRDTDLAAVQSALQTLEGESRRAGETHTTARFSLELEVDRLKRDLERVEAELSRARAELAERESRGRGRDEIMDAMHAEVLALKGEVSAQTQARLNVSERLDSAQASLKAAEAEVAGFKKRVADLEARLSKDQRALLSAESQYRDQLTERNTLLLTIYQYMDKILGVDKTPKKAGQAETKPFTNFSVFHDNLITRLKALSQIQVDFDKRAKDVEARFAEKLNEMRKQLDMRWKQIDKFEVGVKGYADAKAGWRRKLAAKEGELEALKTTNAELAAQLSATRKPGGPDPMEVRSLSTRAANAERRLNNAQNQLLATEEKVAAMNQRSAAADSKWEARVKEYEARLKAAEERVKRERQGSKERIAELETNLKSLQRQLELAQKAEPPTERSSRIDEAACWDWNVPTTMTFDDTLHFTIHTLILLICCCFPCCLFAFIFSISSPPHTVNILFLVFGSMLAPPVGPAPSAAPRRSIVGEIRIYHSAVERGSPFLRLAVYARDDDFAPGLPFILVRDACFILANNTAGRFEKWQDVAGGEQRSYTRVVLDDEGLLEPGEYTYLVDGDPNYAVCPSFRMWTLPRLVPPHWQGVDGVTGVSEIFGGGTKSSASENALALDKCCAVTGAIDRLQACRLVPSAENDWWKTHLMYQHAASLFNSTTTTSTNLLTMRSDLTTDCFDDAHFLLYPYQGKWVTFFASERFAWNVFKLAEAYLEMLVEELSYVQMVPLKRTASQPGGRATSGIEASEATLSTCGSPSGAALLQAEDSINVLDVLEKNMAERGIETMGEVYMGIAQTWRVAEEYRRSNPSISAVQGTEFAEVDEDNEQDLTGIDVAAWPYRPAPSPPPAS</sequence>
<gene>
    <name evidence="7" type="ORF">MSAN_00198400</name>
</gene>
<dbReference type="EMBL" id="JACAZH010000001">
    <property type="protein sequence ID" value="KAF7377754.1"/>
    <property type="molecule type" value="Genomic_DNA"/>
</dbReference>
<dbReference type="PANTHER" id="PTHR23159:SF31">
    <property type="entry name" value="CENTROSOME-ASSOCIATED PROTEIN CEP250 ISOFORM X1"/>
    <property type="match status" value="1"/>
</dbReference>
<evidence type="ECO:0000313" key="7">
    <source>
        <dbReference type="EMBL" id="KAF7377754.1"/>
    </source>
</evidence>
<feature type="domain" description="Centrosomin N-terminal motif 1" evidence="6">
    <location>
        <begin position="115"/>
        <end position="188"/>
    </location>
</feature>
<evidence type="ECO:0000256" key="4">
    <source>
        <dbReference type="SAM" id="MobiDB-lite"/>
    </source>
</evidence>
<dbReference type="SUPFAM" id="SSF57997">
    <property type="entry name" value="Tropomyosin"/>
    <property type="match status" value="1"/>
</dbReference>
<feature type="coiled-coil region" evidence="3">
    <location>
        <begin position="650"/>
        <end position="684"/>
    </location>
</feature>
<feature type="coiled-coil region" evidence="3">
    <location>
        <begin position="303"/>
        <end position="568"/>
    </location>
</feature>
<feature type="region of interest" description="Disordered" evidence="4">
    <location>
        <begin position="192"/>
        <end position="213"/>
    </location>
</feature>
<evidence type="ECO:0000256" key="1">
    <source>
        <dbReference type="ARBA" id="ARBA00004496"/>
    </source>
</evidence>
<keyword evidence="2" id="KW-0963">Cytoplasm</keyword>
<evidence type="ECO:0000313" key="8">
    <source>
        <dbReference type="Proteomes" id="UP000623467"/>
    </source>
</evidence>
<keyword evidence="3" id="KW-0175">Coiled coil</keyword>
<accession>A0A8H7DJJ6</accession>
<dbReference type="InterPro" id="IPR012943">
    <property type="entry name" value="Cnn_1N"/>
</dbReference>
<feature type="transmembrane region" description="Helical" evidence="5">
    <location>
        <begin position="1033"/>
        <end position="1055"/>
    </location>
</feature>
<keyword evidence="5" id="KW-0812">Transmembrane</keyword>
<dbReference type="GO" id="GO:0005737">
    <property type="term" value="C:cytoplasm"/>
    <property type="evidence" value="ECO:0007669"/>
    <property type="project" value="UniProtKB-SubCell"/>
</dbReference>
<comment type="caution">
    <text evidence="7">The sequence shown here is derived from an EMBL/GenBank/DDBJ whole genome shotgun (WGS) entry which is preliminary data.</text>
</comment>
<feature type="coiled-coil region" evidence="3">
    <location>
        <begin position="713"/>
        <end position="761"/>
    </location>
</feature>
<comment type="subcellular location">
    <subcellularLocation>
        <location evidence="1">Cytoplasm</location>
    </subcellularLocation>
</comment>
<keyword evidence="5" id="KW-0472">Membrane</keyword>
<feature type="compositionally biased region" description="Basic and acidic residues" evidence="4">
    <location>
        <begin position="203"/>
        <end position="213"/>
    </location>
</feature>
<feature type="region of interest" description="Disordered" evidence="4">
    <location>
        <begin position="26"/>
        <end position="87"/>
    </location>
</feature>
<proteinExistence type="predicted"/>
<evidence type="ECO:0000256" key="3">
    <source>
        <dbReference type="SAM" id="Coils"/>
    </source>
</evidence>
<dbReference type="PANTHER" id="PTHR23159">
    <property type="entry name" value="CENTROSOMAL PROTEIN 2"/>
    <property type="match status" value="1"/>
</dbReference>
<reference evidence="7" key="1">
    <citation type="submission" date="2020-05" db="EMBL/GenBank/DDBJ databases">
        <title>Mycena genomes resolve the evolution of fungal bioluminescence.</title>
        <authorList>
            <person name="Tsai I.J."/>
        </authorList>
    </citation>
    <scope>NUCLEOTIDE SEQUENCE</scope>
    <source>
        <strain evidence="7">160909Yilan</strain>
    </source>
</reference>
<name>A0A8H7DJJ6_9AGAR</name>
<feature type="transmembrane region" description="Helical" evidence="5">
    <location>
        <begin position="1062"/>
        <end position="1080"/>
    </location>
</feature>
<feature type="coiled-coil region" evidence="3">
    <location>
        <begin position="868"/>
        <end position="1001"/>
    </location>
</feature>
<keyword evidence="8" id="KW-1185">Reference proteome</keyword>
<dbReference type="OrthoDB" id="10255000at2759"/>
<dbReference type="Gene3D" id="1.10.287.1490">
    <property type="match status" value="3"/>
</dbReference>
<dbReference type="Pfam" id="PF07989">
    <property type="entry name" value="Cnn_1N"/>
    <property type="match status" value="1"/>
</dbReference>
<feature type="compositionally biased region" description="Low complexity" evidence="4">
    <location>
        <begin position="42"/>
        <end position="54"/>
    </location>
</feature>